<organism evidence="3 4">
    <name type="scientific">Favolaschia claudopus</name>
    <dbReference type="NCBI Taxonomy" id="2862362"/>
    <lineage>
        <taxon>Eukaryota</taxon>
        <taxon>Fungi</taxon>
        <taxon>Dikarya</taxon>
        <taxon>Basidiomycota</taxon>
        <taxon>Agaricomycotina</taxon>
        <taxon>Agaricomycetes</taxon>
        <taxon>Agaricomycetidae</taxon>
        <taxon>Agaricales</taxon>
        <taxon>Marasmiineae</taxon>
        <taxon>Mycenaceae</taxon>
        <taxon>Favolaschia</taxon>
    </lineage>
</organism>
<reference evidence="3 4" key="1">
    <citation type="journal article" date="2024" name="J Genomics">
        <title>Draft genome sequencing and assembly of Favolaschia claudopus CIRM-BRFM 2984 isolated from oak limbs.</title>
        <authorList>
            <person name="Navarro D."/>
            <person name="Drula E."/>
            <person name="Chaduli D."/>
            <person name="Cazenave R."/>
            <person name="Ahrendt S."/>
            <person name="Wang J."/>
            <person name="Lipzen A."/>
            <person name="Daum C."/>
            <person name="Barry K."/>
            <person name="Grigoriev I.V."/>
            <person name="Favel A."/>
            <person name="Rosso M.N."/>
            <person name="Martin F."/>
        </authorList>
    </citation>
    <scope>NUCLEOTIDE SEQUENCE [LARGE SCALE GENOMIC DNA]</scope>
    <source>
        <strain evidence="3 4">CIRM-BRFM 2984</strain>
    </source>
</reference>
<evidence type="ECO:0000313" key="4">
    <source>
        <dbReference type="Proteomes" id="UP001362999"/>
    </source>
</evidence>
<keyword evidence="2" id="KW-1133">Transmembrane helix</keyword>
<keyword evidence="2" id="KW-0812">Transmembrane</keyword>
<protein>
    <submittedName>
        <fullName evidence="3">Uncharacterized protein</fullName>
    </submittedName>
</protein>
<accession>A0AAV9Z945</accession>
<feature type="transmembrane region" description="Helical" evidence="2">
    <location>
        <begin position="24"/>
        <end position="45"/>
    </location>
</feature>
<gene>
    <name evidence="3" type="ORF">R3P38DRAFT_3296167</name>
</gene>
<dbReference type="AlphaFoldDB" id="A0AAV9Z945"/>
<evidence type="ECO:0000313" key="3">
    <source>
        <dbReference type="EMBL" id="KAK6974884.1"/>
    </source>
</evidence>
<evidence type="ECO:0000256" key="1">
    <source>
        <dbReference type="SAM" id="MobiDB-lite"/>
    </source>
</evidence>
<proteinExistence type="predicted"/>
<dbReference type="Proteomes" id="UP001362999">
    <property type="component" value="Unassembled WGS sequence"/>
</dbReference>
<dbReference type="EMBL" id="JAWWNJ010000178">
    <property type="protein sequence ID" value="KAK6974884.1"/>
    <property type="molecule type" value="Genomic_DNA"/>
</dbReference>
<keyword evidence="4" id="KW-1185">Reference proteome</keyword>
<feature type="region of interest" description="Disordered" evidence="1">
    <location>
        <begin position="171"/>
        <end position="209"/>
    </location>
</feature>
<evidence type="ECO:0000256" key="2">
    <source>
        <dbReference type="SAM" id="Phobius"/>
    </source>
</evidence>
<comment type="caution">
    <text evidence="3">The sequence shown here is derived from an EMBL/GenBank/DDBJ whole genome shotgun (WGS) entry which is preliminary data.</text>
</comment>
<feature type="compositionally biased region" description="Low complexity" evidence="1">
    <location>
        <begin position="182"/>
        <end position="195"/>
    </location>
</feature>
<name>A0AAV9Z945_9AGAR</name>
<sequence length="209" mass="22764">MCALRRSSPSTTSIDLDAPPASAIYGHILAITSFYLKLFGLLSLLKHASAILAAAGVGCGHHARMTMASSPDVYGRLESSSALPSRSPSYPASRSRAHTDVLPAVYKCYASNRITCTSTLRSPRPLSPRFRRQPRVRRLAVAPLATLPSQSLKISARCRCKYLLRKHSTLSPASTARHRNTRPTTTTPPIAMTGHTKARSTHIESESEW</sequence>
<keyword evidence="2" id="KW-0472">Membrane</keyword>